<evidence type="ECO:0000259" key="3">
    <source>
        <dbReference type="PROSITE" id="PS50984"/>
    </source>
</evidence>
<dbReference type="GO" id="GO:0001522">
    <property type="term" value="P:pseudouridine synthesis"/>
    <property type="evidence" value="ECO:0000318"/>
    <property type="project" value="GO_Central"/>
</dbReference>
<dbReference type="eggNOG" id="KOG2339">
    <property type="taxonomic scope" value="Eukaryota"/>
</dbReference>
<dbReference type="PANTHER" id="PTHR13326">
    <property type="entry name" value="TRNA PSEUDOURIDINE SYNTHASE D"/>
    <property type="match status" value="1"/>
</dbReference>
<evidence type="ECO:0000313" key="4">
    <source>
        <dbReference type="EMBL" id="EDV26432.1"/>
    </source>
</evidence>
<feature type="domain" description="TRUD" evidence="3">
    <location>
        <begin position="337"/>
        <end position="571"/>
    </location>
</feature>
<dbReference type="GO" id="GO:0005634">
    <property type="term" value="C:nucleus"/>
    <property type="evidence" value="ECO:0000318"/>
    <property type="project" value="GO_Central"/>
</dbReference>
<dbReference type="PIRSF" id="PIRSF037016">
    <property type="entry name" value="Pseudouridin_synth_euk_prd"/>
    <property type="match status" value="1"/>
</dbReference>
<gene>
    <name evidence="4" type="ORF">TRIADDRAFT_22091</name>
</gene>
<dbReference type="InterPro" id="IPR056961">
    <property type="entry name" value="R3H_PUS7L"/>
</dbReference>
<evidence type="ECO:0000313" key="5">
    <source>
        <dbReference type="Proteomes" id="UP000009022"/>
    </source>
</evidence>
<dbReference type="KEGG" id="tad:TRIADDRAFT_22091"/>
<dbReference type="EMBL" id="DS985243">
    <property type="protein sequence ID" value="EDV26432.1"/>
    <property type="molecule type" value="Genomic_DNA"/>
</dbReference>
<name>B3RRZ1_TRIAD</name>
<protein>
    <recommendedName>
        <fullName evidence="3">TRUD domain-containing protein</fullName>
    </recommendedName>
</protein>
<reference evidence="4 5" key="1">
    <citation type="journal article" date="2008" name="Nature">
        <title>The Trichoplax genome and the nature of placozoans.</title>
        <authorList>
            <person name="Srivastava M."/>
            <person name="Begovic E."/>
            <person name="Chapman J."/>
            <person name="Putnam N.H."/>
            <person name="Hellsten U."/>
            <person name="Kawashima T."/>
            <person name="Kuo A."/>
            <person name="Mitros T."/>
            <person name="Salamov A."/>
            <person name="Carpenter M.L."/>
            <person name="Signorovitch A.Y."/>
            <person name="Moreno M.A."/>
            <person name="Kamm K."/>
            <person name="Grimwood J."/>
            <person name="Schmutz J."/>
            <person name="Shapiro H."/>
            <person name="Grigoriev I.V."/>
            <person name="Buss L.W."/>
            <person name="Schierwater B."/>
            <person name="Dellaporta S.L."/>
            <person name="Rokhsar D.S."/>
        </authorList>
    </citation>
    <scope>NUCLEOTIDE SEQUENCE [LARGE SCALE GENOMIC DNA]</scope>
    <source>
        <strain evidence="4 5">Grell-BS-1999</strain>
    </source>
</reference>
<dbReference type="InterPro" id="IPR042214">
    <property type="entry name" value="TruD_catalytic"/>
</dbReference>
<evidence type="ECO:0000256" key="1">
    <source>
        <dbReference type="ARBA" id="ARBA00007953"/>
    </source>
</evidence>
<keyword evidence="5" id="KW-1185">Reference proteome</keyword>
<organism evidence="4 5">
    <name type="scientific">Trichoplax adhaerens</name>
    <name type="common">Trichoplax reptans</name>
    <dbReference type="NCBI Taxonomy" id="10228"/>
    <lineage>
        <taxon>Eukaryota</taxon>
        <taxon>Metazoa</taxon>
        <taxon>Placozoa</taxon>
        <taxon>Uniplacotomia</taxon>
        <taxon>Trichoplacea</taxon>
        <taxon>Trichoplacidae</taxon>
        <taxon>Trichoplax</taxon>
    </lineage>
</organism>
<dbReference type="GO" id="GO:0009982">
    <property type="term" value="F:pseudouridine synthase activity"/>
    <property type="evidence" value="ECO:0000318"/>
    <property type="project" value="GO_Central"/>
</dbReference>
<dbReference type="Pfam" id="PF23943">
    <property type="entry name" value="PUS7L_N"/>
    <property type="match status" value="1"/>
</dbReference>
<dbReference type="InterPro" id="IPR011760">
    <property type="entry name" value="PsdUridine_synth_TruD_insert"/>
</dbReference>
<dbReference type="NCBIfam" id="TIGR00094">
    <property type="entry name" value="tRNA_TruD_broad"/>
    <property type="match status" value="1"/>
</dbReference>
<dbReference type="OrthoDB" id="447290at2759"/>
<dbReference type="InterPro" id="IPR056963">
    <property type="entry name" value="PUS7L_N"/>
</dbReference>
<accession>B3RRZ1</accession>
<dbReference type="AlphaFoldDB" id="B3RRZ1"/>
<dbReference type="InterPro" id="IPR020103">
    <property type="entry name" value="PsdUridine_synth_cat_dom_sf"/>
</dbReference>
<sequence length="636" mass="73380">MLAQTTDTSIASDHQQYWNVDVENFEEINTNLANVITEQQLQSLQQLAHQHHQADSEDSHHQIIIGLVQDKSKRTIIRQSISLLYPNLQTVLQCQNGDKIIIVEPNPNYNQLKILLPEHQVDGLLRFISKVHITKCGHYTIDVHELDKDQRRQLHHRISHLFGKFIESKTIAKVNKNDKTSKNCIIVRYKSRIRNRYYKDKDNNDNPLYLKFILRKRNVETLDAIHKIAKALGCHLSDFSYAGIKDCRAITYQQVTVKNVKPQQMINALQKIKSQEHIQYGNYQFIHTPIRLGQLKGNRFRILLRDIRLQDHDSSLIDIADLHSQIIQSMEEVKKQGFINYFGNQRFGKTISTVNSYDIGLAMLRRDEKMAVELILSTVDEDISDNATMQALKYYHTSGDLVSTLKKIPSYKSRVYLILKALHRYGQNIEGYRKALLNIPHNMRKIYIHSYCSLLWNRLVNYRIEKYGYNVVEGDLVLLGNVDNKPDSTDTDAINQDQLVKLVTKTDLALNKYNIYDVVLPLLGSKTIYPSNTSGSVYKDMLANDGINDSSFVNPMLNIKIKGAYRKILSVPKDVNFSLHILNCQHLHDDCHDCCSNILKNQTCNSRFHFKLEMTLNPGSYATVCLREITNNDAII</sequence>
<dbReference type="InterPro" id="IPR001656">
    <property type="entry name" value="PsdUridine_synth_TruD"/>
</dbReference>
<dbReference type="CTD" id="6751643"/>
<dbReference type="GeneID" id="6751643"/>
<dbReference type="GO" id="GO:0003723">
    <property type="term" value="F:RNA binding"/>
    <property type="evidence" value="ECO:0007669"/>
    <property type="project" value="InterPro"/>
</dbReference>
<dbReference type="Proteomes" id="UP000009022">
    <property type="component" value="Unassembled WGS sequence"/>
</dbReference>
<dbReference type="RefSeq" id="XP_002110428.1">
    <property type="nucleotide sequence ID" value="XM_002110392.1"/>
</dbReference>
<evidence type="ECO:0000256" key="2">
    <source>
        <dbReference type="ARBA" id="ARBA00023235"/>
    </source>
</evidence>
<dbReference type="Gene3D" id="3.30.2350.20">
    <property type="entry name" value="TruD, catalytic domain"/>
    <property type="match status" value="2"/>
</dbReference>
<dbReference type="SUPFAM" id="SSF55120">
    <property type="entry name" value="Pseudouridine synthase"/>
    <property type="match status" value="1"/>
</dbReference>
<dbReference type="CDD" id="cd02576">
    <property type="entry name" value="PseudoU_synth_ScPUS7"/>
    <property type="match status" value="1"/>
</dbReference>
<dbReference type="InParanoid" id="B3RRZ1"/>
<dbReference type="PROSITE" id="PS50984">
    <property type="entry name" value="TRUD"/>
    <property type="match status" value="1"/>
</dbReference>
<dbReference type="Pfam" id="PF25094">
    <property type="entry name" value="R3H_PUS7L"/>
    <property type="match status" value="1"/>
</dbReference>
<dbReference type="Pfam" id="PF01142">
    <property type="entry name" value="TruD"/>
    <property type="match status" value="1"/>
</dbReference>
<dbReference type="HOGENOM" id="CLU_005281_1_1_1"/>
<keyword evidence="2" id="KW-0413">Isomerase</keyword>
<dbReference type="PANTHER" id="PTHR13326:SF21">
    <property type="entry name" value="PSEUDOURIDYLATE SYNTHASE PUS7L"/>
    <property type="match status" value="1"/>
</dbReference>
<comment type="similarity">
    <text evidence="1">Belongs to the pseudouridine synthase TruD family.</text>
</comment>
<dbReference type="PhylomeDB" id="B3RRZ1"/>
<dbReference type="FunCoup" id="B3RRZ1">
    <property type="interactions" value="577"/>
</dbReference>
<dbReference type="OMA" id="RRVMYLH"/>
<proteinExistence type="inferred from homology"/>
<dbReference type="STRING" id="10228.B3RRZ1"/>